<dbReference type="PATRIC" id="fig|1284240.4.peg.5272"/>
<dbReference type="InterPro" id="IPR037217">
    <property type="entry name" value="Trp/Indoleamine_2_3_dOase-like"/>
</dbReference>
<dbReference type="GO" id="GO:0019441">
    <property type="term" value="P:L-tryptophan catabolic process to kynurenine"/>
    <property type="evidence" value="ECO:0007669"/>
    <property type="project" value="InterPro"/>
</dbReference>
<dbReference type="GO" id="GO:0020037">
    <property type="term" value="F:heme binding"/>
    <property type="evidence" value="ECO:0007669"/>
    <property type="project" value="InterPro"/>
</dbReference>
<dbReference type="GO" id="GO:0046872">
    <property type="term" value="F:metal ion binding"/>
    <property type="evidence" value="ECO:0007669"/>
    <property type="project" value="InterPro"/>
</dbReference>
<protein>
    <submittedName>
        <fullName evidence="1">Uncharacterized protein</fullName>
    </submittedName>
</protein>
<organism evidence="1 2">
    <name type="scientific">Amycolatopsis decaplanina DSM 44594</name>
    <dbReference type="NCBI Taxonomy" id="1284240"/>
    <lineage>
        <taxon>Bacteria</taxon>
        <taxon>Bacillati</taxon>
        <taxon>Actinomycetota</taxon>
        <taxon>Actinomycetes</taxon>
        <taxon>Pseudonocardiales</taxon>
        <taxon>Pseudonocardiaceae</taxon>
        <taxon>Amycolatopsis</taxon>
    </lineage>
</organism>
<dbReference type="Gene3D" id="1.20.58.480">
    <property type="match status" value="1"/>
</dbReference>
<dbReference type="AlphaFoldDB" id="M2X1W4"/>
<comment type="caution">
    <text evidence="1">The sequence shown here is derived from an EMBL/GenBank/DDBJ whole genome shotgun (WGS) entry which is preliminary data.</text>
</comment>
<dbReference type="OrthoDB" id="9776847at2"/>
<dbReference type="GO" id="GO:0004833">
    <property type="term" value="F:L-tryptophan 2,3-dioxygenase activity"/>
    <property type="evidence" value="ECO:0007669"/>
    <property type="project" value="InterPro"/>
</dbReference>
<dbReference type="Pfam" id="PF03301">
    <property type="entry name" value="Trp_dioxygenase"/>
    <property type="match status" value="1"/>
</dbReference>
<accession>M2X1W4</accession>
<reference evidence="1 2" key="1">
    <citation type="journal article" date="2013" name="Genome Announc.">
        <title>Draft Genome Sequence of Amycolatopsis decaplanina Strain DSM 44594T.</title>
        <authorList>
            <person name="Kaur N."/>
            <person name="Kumar S."/>
            <person name="Bala M."/>
            <person name="Raghava G.P."/>
            <person name="Mayilraj S."/>
        </authorList>
    </citation>
    <scope>NUCLEOTIDE SEQUENCE [LARGE SCALE GENOMIC DNA]</scope>
    <source>
        <strain evidence="1 2">DSM 44594</strain>
    </source>
</reference>
<dbReference type="RefSeq" id="WP_007033014.1">
    <property type="nucleotide sequence ID" value="NZ_AOHO01000068.1"/>
</dbReference>
<keyword evidence="2" id="KW-1185">Reference proteome</keyword>
<dbReference type="Proteomes" id="UP000054226">
    <property type="component" value="Unassembled WGS sequence"/>
</dbReference>
<proteinExistence type="predicted"/>
<dbReference type="SUPFAM" id="SSF140959">
    <property type="entry name" value="Indolic compounds 2,3-dioxygenase-like"/>
    <property type="match status" value="1"/>
</dbReference>
<dbReference type="InterPro" id="IPR004981">
    <property type="entry name" value="Trp_2_3_dOase"/>
</dbReference>
<evidence type="ECO:0000313" key="1">
    <source>
        <dbReference type="EMBL" id="EME55016.1"/>
    </source>
</evidence>
<sequence>MAGTSEAFPVDGKVFETVRTASFSVRRPRADAPGHPWNRRDHELHVVLELLSRCGAGLREIYVHHIRFEDLYQLAEGLINLDADCMLWRTRHLKVIERTIGAGAIGSVGTSIDVMAKLTKQQFFPALWEIRSQLTDEADKGPLAY</sequence>
<dbReference type="EMBL" id="AOHO01000068">
    <property type="protein sequence ID" value="EME55016.1"/>
    <property type="molecule type" value="Genomic_DNA"/>
</dbReference>
<evidence type="ECO:0000313" key="2">
    <source>
        <dbReference type="Proteomes" id="UP000054226"/>
    </source>
</evidence>
<name>M2X1W4_9PSEU</name>
<gene>
    <name evidence="1" type="ORF">H074_25947</name>
</gene>